<reference evidence="1" key="1">
    <citation type="journal article" date="2014" name="Front. Microbiol.">
        <title>High frequency of phylogenetically diverse reductive dehalogenase-homologous genes in deep subseafloor sedimentary metagenomes.</title>
        <authorList>
            <person name="Kawai M."/>
            <person name="Futagami T."/>
            <person name="Toyoda A."/>
            <person name="Takaki Y."/>
            <person name="Nishi S."/>
            <person name="Hori S."/>
            <person name="Arai W."/>
            <person name="Tsubouchi T."/>
            <person name="Morono Y."/>
            <person name="Uchiyama I."/>
            <person name="Ito T."/>
            <person name="Fujiyama A."/>
            <person name="Inagaki F."/>
            <person name="Takami H."/>
        </authorList>
    </citation>
    <scope>NUCLEOTIDE SEQUENCE</scope>
    <source>
        <strain evidence="1">Expedition CK06-06</strain>
    </source>
</reference>
<sequence length="47" mass="5536">MIGFKTIELNDYVDSKAVELTKKVLETPILAKEMVEHNYELGRRYYS</sequence>
<comment type="caution">
    <text evidence="1">The sequence shown here is derived from an EMBL/GenBank/DDBJ whole genome shotgun (WGS) entry which is preliminary data.</text>
</comment>
<dbReference type="AlphaFoldDB" id="X1HD44"/>
<accession>X1HD44</accession>
<organism evidence="1">
    <name type="scientific">marine sediment metagenome</name>
    <dbReference type="NCBI Taxonomy" id="412755"/>
    <lineage>
        <taxon>unclassified sequences</taxon>
        <taxon>metagenomes</taxon>
        <taxon>ecological metagenomes</taxon>
    </lineage>
</organism>
<gene>
    <name evidence="1" type="ORF">S03H2_43057</name>
</gene>
<name>X1HD44_9ZZZZ</name>
<proteinExistence type="predicted"/>
<feature type="non-terminal residue" evidence="1">
    <location>
        <position position="47"/>
    </location>
</feature>
<dbReference type="EMBL" id="BARU01026830">
    <property type="protein sequence ID" value="GAH67332.1"/>
    <property type="molecule type" value="Genomic_DNA"/>
</dbReference>
<evidence type="ECO:0000313" key="1">
    <source>
        <dbReference type="EMBL" id="GAH67332.1"/>
    </source>
</evidence>
<protein>
    <submittedName>
        <fullName evidence="1">Uncharacterized protein</fullName>
    </submittedName>
</protein>